<evidence type="ECO:0000313" key="2">
    <source>
        <dbReference type="EMBL" id="HEC07238.1"/>
    </source>
</evidence>
<keyword evidence="1" id="KW-0732">Signal</keyword>
<reference evidence="2" key="1">
    <citation type="journal article" date="2020" name="mSystems">
        <title>Genome- and Community-Level Interaction Insights into Carbon Utilization and Element Cycling Functions of Hydrothermarchaeota in Hydrothermal Sediment.</title>
        <authorList>
            <person name="Zhou Z."/>
            <person name="Liu Y."/>
            <person name="Xu W."/>
            <person name="Pan J."/>
            <person name="Luo Z.H."/>
            <person name="Li M."/>
        </authorList>
    </citation>
    <scope>NUCLEOTIDE SEQUENCE [LARGE SCALE GENOMIC DNA]</scope>
    <source>
        <strain evidence="2">HyVt-458</strain>
    </source>
</reference>
<sequence>MIRKTAFYSIFGITAVASLVVANADMSVDTSGITFPDGSVQSTAFEGLYGSPRNIYRSGCSVNKSTASSIGRCTVERAIPAGKRLVIETVTGAGTADNYMLGTAYFYVDGHDSSGAYSVMYSFPWTVQSPDFSDRDFIGFNFSGRLYVDGPASITFNAYGGSSTGSSNYSVKYAISGYLVDIAP</sequence>
<accession>A0A831RZX7</accession>
<proteinExistence type="predicted"/>
<evidence type="ECO:0008006" key="3">
    <source>
        <dbReference type="Google" id="ProtNLM"/>
    </source>
</evidence>
<dbReference type="EMBL" id="DRLF01000355">
    <property type="protein sequence ID" value="HEC07238.1"/>
    <property type="molecule type" value="Genomic_DNA"/>
</dbReference>
<feature type="signal peptide" evidence="1">
    <location>
        <begin position="1"/>
        <end position="24"/>
    </location>
</feature>
<protein>
    <recommendedName>
        <fullName evidence="3">DUF4402 domain-containing protein</fullName>
    </recommendedName>
</protein>
<feature type="chain" id="PRO_5032598523" description="DUF4402 domain-containing protein" evidence="1">
    <location>
        <begin position="25"/>
        <end position="184"/>
    </location>
</feature>
<comment type="caution">
    <text evidence="2">The sequence shown here is derived from an EMBL/GenBank/DDBJ whole genome shotgun (WGS) entry which is preliminary data.</text>
</comment>
<dbReference type="Proteomes" id="UP000886339">
    <property type="component" value="Unassembled WGS sequence"/>
</dbReference>
<gene>
    <name evidence="2" type="ORF">ENJ12_10320</name>
</gene>
<dbReference type="AlphaFoldDB" id="A0A831RZX7"/>
<name>A0A831RZX7_9GAMM</name>
<evidence type="ECO:0000256" key="1">
    <source>
        <dbReference type="SAM" id="SignalP"/>
    </source>
</evidence>
<organism evidence="2">
    <name type="scientific">Thiolapillus brandeum</name>
    <dbReference type="NCBI Taxonomy" id="1076588"/>
    <lineage>
        <taxon>Bacteria</taxon>
        <taxon>Pseudomonadati</taxon>
        <taxon>Pseudomonadota</taxon>
        <taxon>Gammaproteobacteria</taxon>
        <taxon>Chromatiales</taxon>
        <taxon>Sedimenticolaceae</taxon>
        <taxon>Thiolapillus</taxon>
    </lineage>
</organism>